<dbReference type="InterPro" id="IPR029063">
    <property type="entry name" value="SAM-dependent_MTases_sf"/>
</dbReference>
<keyword evidence="9" id="KW-0694">RNA-binding</keyword>
<dbReference type="EC" id="2.1.1.386" evidence="11"/>
<keyword evidence="8" id="KW-0460">Magnesium</keyword>
<evidence type="ECO:0000256" key="7">
    <source>
        <dbReference type="ARBA" id="ARBA00022723"/>
    </source>
</evidence>
<dbReference type="PANTHER" id="PTHR21404:SF3">
    <property type="entry name" value="SMALL RNA 2'-O-METHYLTRANSFERASE"/>
    <property type="match status" value="1"/>
</dbReference>
<keyword evidence="6" id="KW-0949">S-adenosyl-L-methionine</keyword>
<comment type="similarity">
    <text evidence="2">Belongs to the methyltransferase superfamily. HEN1 family.</text>
</comment>
<dbReference type="InterPro" id="IPR026610">
    <property type="entry name" value="Hen1"/>
</dbReference>
<evidence type="ECO:0000259" key="13">
    <source>
        <dbReference type="Pfam" id="PF08242"/>
    </source>
</evidence>
<evidence type="ECO:0000256" key="5">
    <source>
        <dbReference type="ARBA" id="ARBA00022679"/>
    </source>
</evidence>
<dbReference type="PANTHER" id="PTHR21404">
    <property type="entry name" value="HEN1"/>
    <property type="match status" value="1"/>
</dbReference>
<evidence type="ECO:0000256" key="9">
    <source>
        <dbReference type="ARBA" id="ARBA00022884"/>
    </source>
</evidence>
<evidence type="ECO:0000256" key="10">
    <source>
        <dbReference type="ARBA" id="ARBA00023158"/>
    </source>
</evidence>
<evidence type="ECO:0000256" key="1">
    <source>
        <dbReference type="ARBA" id="ARBA00001946"/>
    </source>
</evidence>
<sequence>MPSPLHEERLQTILSQLRCDGVRSVQDLGCGTGELLMRLREEPRFEKVVGIDIDEKALQAARRTLGLDPLDQSARVRVHRASFEETDRRLKGFDAAVMLETIEHIEPGRLSRVEGAVFGHARPHLVLVTTPNAEYNPVHGMAPGEKRHPGHYFEWDRAKFRHWAYGVAERQGYQVRFFDIGPVYPGLGSSTQMARFQLAEAQLGQSA</sequence>
<protein>
    <recommendedName>
        <fullName evidence="3">Small RNA 2'-O-methyltransferase</fullName>
        <ecNumber evidence="11">2.1.1.386</ecNumber>
    </recommendedName>
</protein>
<organism evidence="14 15">
    <name type="scientific">Natronospira proteinivora</name>
    <dbReference type="NCBI Taxonomy" id="1807133"/>
    <lineage>
        <taxon>Bacteria</taxon>
        <taxon>Pseudomonadati</taxon>
        <taxon>Pseudomonadota</taxon>
        <taxon>Gammaproteobacteria</taxon>
        <taxon>Natronospirales</taxon>
        <taxon>Natronospiraceae</taxon>
        <taxon>Natronospira</taxon>
    </lineage>
</organism>
<evidence type="ECO:0000256" key="11">
    <source>
        <dbReference type="ARBA" id="ARBA00035025"/>
    </source>
</evidence>
<evidence type="ECO:0000256" key="2">
    <source>
        <dbReference type="ARBA" id="ARBA00009026"/>
    </source>
</evidence>
<reference evidence="14 15" key="1">
    <citation type="submission" date="2022-03" db="EMBL/GenBank/DDBJ databases">
        <title>Genomic Encyclopedia of Type Strains, Phase III (KMG-III): the genomes of soil and plant-associated and newly described type strains.</title>
        <authorList>
            <person name="Whitman W."/>
        </authorList>
    </citation>
    <scope>NUCLEOTIDE SEQUENCE [LARGE SCALE GENOMIC DNA]</scope>
    <source>
        <strain evidence="14 15">BSker1</strain>
    </source>
</reference>
<keyword evidence="5" id="KW-0808">Transferase</keyword>
<dbReference type="Gene3D" id="3.40.50.150">
    <property type="entry name" value="Vaccinia Virus protein VP39"/>
    <property type="match status" value="1"/>
</dbReference>
<evidence type="ECO:0000313" key="14">
    <source>
        <dbReference type="EMBL" id="MCP1727416.1"/>
    </source>
</evidence>
<feature type="domain" description="Methyltransferase type 12" evidence="13">
    <location>
        <begin position="27"/>
        <end position="108"/>
    </location>
</feature>
<keyword evidence="10" id="KW-0943">RNA-mediated gene silencing</keyword>
<comment type="caution">
    <text evidence="14">The sequence shown here is derived from an EMBL/GenBank/DDBJ whole genome shotgun (WGS) entry which is preliminary data.</text>
</comment>
<evidence type="ECO:0000256" key="4">
    <source>
        <dbReference type="ARBA" id="ARBA00022603"/>
    </source>
</evidence>
<dbReference type="Pfam" id="PF08242">
    <property type="entry name" value="Methyltransf_12"/>
    <property type="match status" value="1"/>
</dbReference>
<gene>
    <name evidence="14" type="ORF">J2T60_001381</name>
</gene>
<dbReference type="Proteomes" id="UP001523550">
    <property type="component" value="Unassembled WGS sequence"/>
</dbReference>
<evidence type="ECO:0000313" key="15">
    <source>
        <dbReference type="Proteomes" id="UP001523550"/>
    </source>
</evidence>
<evidence type="ECO:0000256" key="12">
    <source>
        <dbReference type="ARBA" id="ARBA00048418"/>
    </source>
</evidence>
<accession>A0ABT1G7Y4</accession>
<comment type="cofactor">
    <cofactor evidence="1">
        <name>Mg(2+)</name>
        <dbReference type="ChEBI" id="CHEBI:18420"/>
    </cofactor>
</comment>
<dbReference type="RefSeq" id="WP_253447318.1">
    <property type="nucleotide sequence ID" value="NZ_JALJYF010000001.1"/>
</dbReference>
<dbReference type="SUPFAM" id="SSF53335">
    <property type="entry name" value="S-adenosyl-L-methionine-dependent methyltransferases"/>
    <property type="match status" value="1"/>
</dbReference>
<keyword evidence="15" id="KW-1185">Reference proteome</keyword>
<evidence type="ECO:0000256" key="3">
    <source>
        <dbReference type="ARBA" id="ARBA00021330"/>
    </source>
</evidence>
<comment type="catalytic activity">
    <reaction evidence="12">
        <text>small RNA 3'-end nucleotide + S-adenosyl-L-methionine = small RNA 3'-end 2'-O-methylnucleotide + S-adenosyl-L-homocysteine + H(+)</text>
        <dbReference type="Rhea" id="RHEA:37887"/>
        <dbReference type="Rhea" id="RHEA-COMP:10415"/>
        <dbReference type="Rhea" id="RHEA-COMP:10416"/>
        <dbReference type="ChEBI" id="CHEBI:15378"/>
        <dbReference type="ChEBI" id="CHEBI:57856"/>
        <dbReference type="ChEBI" id="CHEBI:59789"/>
        <dbReference type="ChEBI" id="CHEBI:74896"/>
        <dbReference type="ChEBI" id="CHEBI:74898"/>
        <dbReference type="EC" id="2.1.1.386"/>
    </reaction>
</comment>
<dbReference type="EMBL" id="JALJYF010000001">
    <property type="protein sequence ID" value="MCP1727416.1"/>
    <property type="molecule type" value="Genomic_DNA"/>
</dbReference>
<keyword evidence="7" id="KW-0479">Metal-binding</keyword>
<keyword evidence="4" id="KW-0489">Methyltransferase</keyword>
<proteinExistence type="inferred from homology"/>
<evidence type="ECO:0000256" key="6">
    <source>
        <dbReference type="ARBA" id="ARBA00022691"/>
    </source>
</evidence>
<dbReference type="InterPro" id="IPR013217">
    <property type="entry name" value="Methyltransf_12"/>
</dbReference>
<evidence type="ECO:0000256" key="8">
    <source>
        <dbReference type="ARBA" id="ARBA00022842"/>
    </source>
</evidence>
<dbReference type="CDD" id="cd02440">
    <property type="entry name" value="AdoMet_MTases"/>
    <property type="match status" value="1"/>
</dbReference>
<name>A0ABT1G7Y4_9GAMM</name>